<evidence type="ECO:0000256" key="2">
    <source>
        <dbReference type="ARBA" id="ARBA00022679"/>
    </source>
</evidence>
<organism evidence="5 6">
    <name type="scientific">Geochorda subterranea</name>
    <dbReference type="NCBI Taxonomy" id="3109564"/>
    <lineage>
        <taxon>Bacteria</taxon>
        <taxon>Bacillati</taxon>
        <taxon>Bacillota</taxon>
        <taxon>Limnochordia</taxon>
        <taxon>Limnochordales</taxon>
        <taxon>Geochordaceae</taxon>
        <taxon>Geochorda</taxon>
    </lineage>
</organism>
<evidence type="ECO:0000256" key="1">
    <source>
        <dbReference type="ARBA" id="ARBA00010688"/>
    </source>
</evidence>
<dbReference type="Gene3D" id="3.40.1190.20">
    <property type="match status" value="1"/>
</dbReference>
<accession>A0ABZ1BPH5</accession>
<evidence type="ECO:0000259" key="4">
    <source>
        <dbReference type="Pfam" id="PF00294"/>
    </source>
</evidence>
<dbReference type="Pfam" id="PF00294">
    <property type="entry name" value="PfkB"/>
    <property type="match status" value="1"/>
</dbReference>
<feature type="domain" description="Carbohydrate kinase PfkB" evidence="4">
    <location>
        <begin position="8"/>
        <end position="295"/>
    </location>
</feature>
<dbReference type="InterPro" id="IPR052700">
    <property type="entry name" value="Carb_kinase_PfkB-like"/>
</dbReference>
<dbReference type="RefSeq" id="WP_324668806.1">
    <property type="nucleotide sequence ID" value="NZ_CP141614.1"/>
</dbReference>
<dbReference type="InterPro" id="IPR011611">
    <property type="entry name" value="PfkB_dom"/>
</dbReference>
<dbReference type="CDD" id="cd01166">
    <property type="entry name" value="KdgK"/>
    <property type="match status" value="1"/>
</dbReference>
<comment type="similarity">
    <text evidence="1">Belongs to the carbohydrate kinase PfkB family.</text>
</comment>
<dbReference type="InterPro" id="IPR029056">
    <property type="entry name" value="Ribokinase-like"/>
</dbReference>
<name>A0ABZ1BPH5_9FIRM</name>
<protein>
    <submittedName>
        <fullName evidence="5">Sugar kinase</fullName>
    </submittedName>
</protein>
<dbReference type="PANTHER" id="PTHR43320">
    <property type="entry name" value="SUGAR KINASE"/>
    <property type="match status" value="1"/>
</dbReference>
<dbReference type="PANTHER" id="PTHR43320:SF2">
    <property type="entry name" value="2-DEHYDRO-3-DEOXYGLUCONOKINASE_2-DEHYDRO-3-DEOXYGALACTONOKINASE"/>
    <property type="match status" value="1"/>
</dbReference>
<keyword evidence="6" id="KW-1185">Reference proteome</keyword>
<dbReference type="Proteomes" id="UP001333102">
    <property type="component" value="Chromosome"/>
</dbReference>
<proteinExistence type="inferred from homology"/>
<keyword evidence="3 5" id="KW-0418">Kinase</keyword>
<reference evidence="6" key="1">
    <citation type="submission" date="2023-12" db="EMBL/GenBank/DDBJ databases">
        <title>Novel isolates from deep terrestrial aquifers shed light on the physiology and ecology of the class Limnochordia.</title>
        <authorList>
            <person name="Karnachuk O.V."/>
            <person name="Lukina A.P."/>
            <person name="Avakyan M.R."/>
            <person name="Kadnikov V."/>
            <person name="Begmatov S."/>
            <person name="Beletsky A.V."/>
            <person name="Mardanov A.V."/>
            <person name="Ravin N.V."/>
        </authorList>
    </citation>
    <scope>NUCLEOTIDE SEQUENCE [LARGE SCALE GENOMIC DNA]</scope>
    <source>
        <strain evidence="6">LN</strain>
    </source>
</reference>
<dbReference type="GO" id="GO:0016301">
    <property type="term" value="F:kinase activity"/>
    <property type="evidence" value="ECO:0007669"/>
    <property type="project" value="UniProtKB-KW"/>
</dbReference>
<dbReference type="SUPFAM" id="SSF53613">
    <property type="entry name" value="Ribokinase-like"/>
    <property type="match status" value="1"/>
</dbReference>
<evidence type="ECO:0000256" key="3">
    <source>
        <dbReference type="ARBA" id="ARBA00022777"/>
    </source>
</evidence>
<keyword evidence="2" id="KW-0808">Transferase</keyword>
<dbReference type="EMBL" id="CP141614">
    <property type="protein sequence ID" value="WRP14475.1"/>
    <property type="molecule type" value="Genomic_DNA"/>
</dbReference>
<evidence type="ECO:0000313" key="5">
    <source>
        <dbReference type="EMBL" id="WRP14475.1"/>
    </source>
</evidence>
<sequence length="322" mass="34646">MTDSAGAADVVTLGEALIRLYPPHGWTLEQAAAWYVSVAGTEANVAVALARLGRRACWISRLPRNPLGRRVVGALAAAGVDVSRVVWAEEGRVGLYFTETGITPEDVQVWYDRGQSSFAGLAPEAIRWDGLESFELMHFTGITPGLGEGPLQTVEAAVTEARARGLRVSLDVNYRARLWAPERAREVLKRLFAGRVDLLICSRKDAAVVFGLDGDERALRGLQEAMGARVVVLTRGAEGAVAWDGQRQLAAGAYRGEIVDRIGRGDAFAAGLLDGYLAGDLERGLQQGCALAAMAQARWGDLLLISREELNALLTGGPRDRR</sequence>
<gene>
    <name evidence="5" type="ORF">VLY81_13815</name>
</gene>
<evidence type="ECO:0000313" key="6">
    <source>
        <dbReference type="Proteomes" id="UP001333102"/>
    </source>
</evidence>